<feature type="compositionally biased region" description="Low complexity" evidence="3">
    <location>
        <begin position="808"/>
        <end position="818"/>
    </location>
</feature>
<keyword evidence="2" id="KW-0175">Coiled coil</keyword>
<feature type="compositionally biased region" description="Low complexity" evidence="3">
    <location>
        <begin position="681"/>
        <end position="697"/>
    </location>
</feature>
<dbReference type="Proteomes" id="UP000006906">
    <property type="component" value="Chromosome 3"/>
</dbReference>
<feature type="region of interest" description="Disordered" evidence="3">
    <location>
        <begin position="407"/>
        <end position="449"/>
    </location>
</feature>
<feature type="region of interest" description="Disordered" evidence="3">
    <location>
        <begin position="802"/>
        <end position="852"/>
    </location>
</feature>
<sequence>MTPEVSAAVGASPAAGPQQRAQQPAPNLPGVPEALADKENVVRPNEVALLQRLAQAEASREQLLAQLAARDRELAAARKLAQQPAPQAAPQAGRSMRDATHIAEITAALAAANHGLCSVTKAAELQLHAATTEARRAQASLATALEANMANLEATLAVKRDAMARVERVMAEADEKLRMQAMLAREREHMLLLEAGRLQQVAAQWEARARSLEARMVSAAAAAGPGAGVGAAAVSPAGNVAQDQPRAGQLRVLLQPPAAAQAAGGSAGLGTAVEQGQEAQRQQQEEQPSQGAPRWMAFGPPPVVVRLGRADGPGVAQEWSAAPPPPPPAPADAYAWGSTAKDRRGGCVAYAGGAQVADGPWPAPRPPAGQHFGMPADCSSLDMLAAIAAALIPVAKPRSRPLAPVHAPLKHVAPPQPAGTDSLPKRRLGRPRKNPLPPDARDGAARPVAGVPDADTAAAAGAATAAGAAREGDSAEHPVAASGQVPVAQVAPPDPAVPSKRGRGRPPKRKRNVRQVPADVAAALAAAYVTGLNAQAPGSNGGVVAGAAVVADGCSQQEQEPHKRARLHNVEMHVTARQIARAHTSGPRLGCVPGRAVGLPASTSAAAAGADAAYPGQEQAAPWPAGAHAAQGAGGPGCGGKADQETACITISSSSSEEAGDGGAGAAGEVVGPQAVPPQVPCGQAGSATSDGGRSCSGSGGAGGNSTDTTPFSPSQVLADVSSAEAARKRARAAAACVAAVTAAPPPDHEDASGAGGVEEPAGVEAEAAGRPCCGAAATAGHASTCASRGTAAAAAAATAPGAGGAAGASAPAAPTRRVPGPAEAASAGTNATGHARLPPAPAPEPAGPRKAHMGLGAAEEVMRRLYLGVLASARAVPQAAAAFETRAELEQLPGFAQCVAAQDIMFFSRIEARIGGRKAGFSRTSPLRYASPDALRADFARILDNCHAYNSHCSSGGGSPVKAAAKALLGLAVAVLVAADAELEAVRGSEDLAHALAAVEAMEHKLECRECGNWRRVRGYGPFVRVRCDFICSKLPGRTCQQPCDVCGAAGGCECLD</sequence>
<evidence type="ECO:0000313" key="5">
    <source>
        <dbReference type="Proteomes" id="UP000006906"/>
    </source>
</evidence>
<evidence type="ECO:0000256" key="2">
    <source>
        <dbReference type="SAM" id="Coils"/>
    </source>
</evidence>
<protein>
    <submittedName>
        <fullName evidence="4">Uncharacterized protein</fullName>
    </submittedName>
</protein>
<feature type="compositionally biased region" description="Low complexity" evidence="3">
    <location>
        <begin position="1"/>
        <end position="25"/>
    </location>
</feature>
<dbReference type="GeneID" id="5728857"/>
<dbReference type="InterPro" id="IPR036427">
    <property type="entry name" value="Bromodomain-like_sf"/>
</dbReference>
<organism evidence="4 5">
    <name type="scientific">Chlamydomonas reinhardtii</name>
    <name type="common">Chlamydomonas smithii</name>
    <dbReference type="NCBI Taxonomy" id="3055"/>
    <lineage>
        <taxon>Eukaryota</taxon>
        <taxon>Viridiplantae</taxon>
        <taxon>Chlorophyta</taxon>
        <taxon>core chlorophytes</taxon>
        <taxon>Chlorophyceae</taxon>
        <taxon>CS clade</taxon>
        <taxon>Chlamydomonadales</taxon>
        <taxon>Chlamydomonadaceae</taxon>
        <taxon>Chlamydomonas</taxon>
    </lineage>
</organism>
<proteinExistence type="predicted"/>
<dbReference type="RefSeq" id="XP_042926088.1">
    <property type="nucleotide sequence ID" value="XM_043060959.1"/>
</dbReference>
<evidence type="ECO:0000256" key="1">
    <source>
        <dbReference type="ARBA" id="ARBA00023117"/>
    </source>
</evidence>
<dbReference type="SUPFAM" id="SSF47370">
    <property type="entry name" value="Bromodomain"/>
    <property type="match status" value="1"/>
</dbReference>
<dbReference type="Gene3D" id="1.20.920.10">
    <property type="entry name" value="Bromodomain-like"/>
    <property type="match status" value="1"/>
</dbReference>
<feature type="region of interest" description="Disordered" evidence="3">
    <location>
        <begin position="652"/>
        <end position="715"/>
    </location>
</feature>
<name>A0A2K3DXE0_CHLRE</name>
<dbReference type="ExpressionAtlas" id="A0A2K3DXE0">
    <property type="expression patterns" value="baseline and differential"/>
</dbReference>
<feature type="region of interest" description="Disordered" evidence="3">
    <location>
        <begin position="1"/>
        <end position="37"/>
    </location>
</feature>
<keyword evidence="1" id="KW-0103">Bromodomain</keyword>
<feature type="coiled-coil region" evidence="2">
    <location>
        <begin position="46"/>
        <end position="73"/>
    </location>
</feature>
<dbReference type="Gramene" id="PNW85200">
    <property type="protein sequence ID" value="PNW85200"/>
    <property type="gene ID" value="CHLRE_03g175851v5"/>
</dbReference>
<dbReference type="STRING" id="3055.A0A2K3DXE0"/>
<feature type="compositionally biased region" description="Low complexity" evidence="3">
    <location>
        <begin position="259"/>
        <end position="290"/>
    </location>
</feature>
<dbReference type="AlphaFoldDB" id="A0A2K3DXE0"/>
<reference evidence="4 5" key="1">
    <citation type="journal article" date="2007" name="Science">
        <title>The Chlamydomonas genome reveals the evolution of key animal and plant functions.</title>
        <authorList>
            <person name="Merchant S.S."/>
            <person name="Prochnik S.E."/>
            <person name="Vallon O."/>
            <person name="Harris E.H."/>
            <person name="Karpowicz S.J."/>
            <person name="Witman G.B."/>
            <person name="Terry A."/>
            <person name="Salamov A."/>
            <person name="Fritz-Laylin L.K."/>
            <person name="Marechal-Drouard L."/>
            <person name="Marshall W.F."/>
            <person name="Qu L.H."/>
            <person name="Nelson D.R."/>
            <person name="Sanderfoot A.A."/>
            <person name="Spalding M.H."/>
            <person name="Kapitonov V.V."/>
            <person name="Ren Q."/>
            <person name="Ferris P."/>
            <person name="Lindquist E."/>
            <person name="Shapiro H."/>
            <person name="Lucas S.M."/>
            <person name="Grimwood J."/>
            <person name="Schmutz J."/>
            <person name="Cardol P."/>
            <person name="Cerutti H."/>
            <person name="Chanfreau G."/>
            <person name="Chen C.L."/>
            <person name="Cognat V."/>
            <person name="Croft M.T."/>
            <person name="Dent R."/>
            <person name="Dutcher S."/>
            <person name="Fernandez E."/>
            <person name="Fukuzawa H."/>
            <person name="Gonzalez-Ballester D."/>
            <person name="Gonzalez-Halphen D."/>
            <person name="Hallmann A."/>
            <person name="Hanikenne M."/>
            <person name="Hippler M."/>
            <person name="Inwood W."/>
            <person name="Jabbari K."/>
            <person name="Kalanon M."/>
            <person name="Kuras R."/>
            <person name="Lefebvre P.A."/>
            <person name="Lemaire S.D."/>
            <person name="Lobanov A.V."/>
            <person name="Lohr M."/>
            <person name="Manuell A."/>
            <person name="Meier I."/>
            <person name="Mets L."/>
            <person name="Mittag M."/>
            <person name="Mittelmeier T."/>
            <person name="Moroney J.V."/>
            <person name="Moseley J."/>
            <person name="Napoli C."/>
            <person name="Nedelcu A.M."/>
            <person name="Niyogi K."/>
            <person name="Novoselov S.V."/>
            <person name="Paulsen I.T."/>
            <person name="Pazour G."/>
            <person name="Purton S."/>
            <person name="Ral J.P."/>
            <person name="Riano-Pachon D.M."/>
            <person name="Riekhof W."/>
            <person name="Rymarquis L."/>
            <person name="Schroda M."/>
            <person name="Stern D."/>
            <person name="Umen J."/>
            <person name="Willows R."/>
            <person name="Wilson N."/>
            <person name="Zimmer S.L."/>
            <person name="Allmer J."/>
            <person name="Balk J."/>
            <person name="Bisova K."/>
            <person name="Chen C.J."/>
            <person name="Elias M."/>
            <person name="Gendler K."/>
            <person name="Hauser C."/>
            <person name="Lamb M.R."/>
            <person name="Ledford H."/>
            <person name="Long J.C."/>
            <person name="Minagawa J."/>
            <person name="Page M.D."/>
            <person name="Pan J."/>
            <person name="Pootakham W."/>
            <person name="Roje S."/>
            <person name="Rose A."/>
            <person name="Stahlberg E."/>
            <person name="Terauchi A.M."/>
            <person name="Yang P."/>
            <person name="Ball S."/>
            <person name="Bowler C."/>
            <person name="Dieckmann C.L."/>
            <person name="Gladyshev V.N."/>
            <person name="Green P."/>
            <person name="Jorgensen R."/>
            <person name="Mayfield S."/>
            <person name="Mueller-Roeber B."/>
            <person name="Rajamani S."/>
            <person name="Sayre R.T."/>
            <person name="Brokstein P."/>
            <person name="Dubchak I."/>
            <person name="Goodstein D."/>
            <person name="Hornick L."/>
            <person name="Huang Y.W."/>
            <person name="Jhaveri J."/>
            <person name="Luo Y."/>
            <person name="Martinez D."/>
            <person name="Ngau W.C."/>
            <person name="Otillar B."/>
            <person name="Poliakov A."/>
            <person name="Porter A."/>
            <person name="Szajkowski L."/>
            <person name="Werner G."/>
            <person name="Zhou K."/>
            <person name="Grigoriev I.V."/>
            <person name="Rokhsar D.S."/>
            <person name="Grossman A.R."/>
        </authorList>
    </citation>
    <scope>NUCLEOTIDE SEQUENCE [LARGE SCALE GENOMIC DNA]</scope>
    <source>
        <strain evidence="5">CC-503</strain>
    </source>
</reference>
<feature type="compositionally biased region" description="Basic residues" evidence="3">
    <location>
        <begin position="500"/>
        <end position="513"/>
    </location>
</feature>
<evidence type="ECO:0000313" key="4">
    <source>
        <dbReference type="EMBL" id="PNW85200.1"/>
    </source>
</evidence>
<keyword evidence="5" id="KW-1185">Reference proteome</keyword>
<accession>A0A2K3DXE0</accession>
<dbReference type="KEGG" id="cre:CHLRE_03g175851v5"/>
<dbReference type="EMBL" id="CM008964">
    <property type="protein sequence ID" value="PNW85200.1"/>
    <property type="molecule type" value="Genomic_DNA"/>
</dbReference>
<evidence type="ECO:0000256" key="3">
    <source>
        <dbReference type="SAM" id="MobiDB-lite"/>
    </source>
</evidence>
<feature type="region of interest" description="Disordered" evidence="3">
    <location>
        <begin position="462"/>
        <end position="516"/>
    </location>
</feature>
<feature type="region of interest" description="Disordered" evidence="3">
    <location>
        <begin position="259"/>
        <end position="295"/>
    </location>
</feature>
<feature type="compositionally biased region" description="Low complexity" evidence="3">
    <location>
        <begin position="478"/>
        <end position="491"/>
    </location>
</feature>
<feature type="coiled-coil region" evidence="2">
    <location>
        <begin position="142"/>
        <end position="169"/>
    </location>
</feature>
<feature type="region of interest" description="Disordered" evidence="3">
    <location>
        <begin position="744"/>
        <end position="763"/>
    </location>
</feature>
<dbReference type="InParanoid" id="A0A2K3DXE0"/>
<feature type="coiled-coil region" evidence="2">
    <location>
        <begin position="195"/>
        <end position="222"/>
    </location>
</feature>
<dbReference type="OrthoDB" id="552245at2759"/>
<gene>
    <name evidence="4" type="ORF">CHLRE_03g175851v5</name>
</gene>